<comment type="caution">
    <text evidence="1">The sequence shown here is derived from an EMBL/GenBank/DDBJ whole genome shotgun (WGS) entry which is preliminary data.</text>
</comment>
<proteinExistence type="predicted"/>
<evidence type="ECO:0000313" key="2">
    <source>
        <dbReference type="Proteomes" id="UP000789901"/>
    </source>
</evidence>
<evidence type="ECO:0000313" key="1">
    <source>
        <dbReference type="EMBL" id="CAG8714374.1"/>
    </source>
</evidence>
<keyword evidence="2" id="KW-1185">Reference proteome</keyword>
<sequence length="56" mass="6626">MKTVTSILLLKTTQVHFYKRSTRDHRQISEIKQKPIDELEQYLALPCAKDVTPLLW</sequence>
<organism evidence="1 2">
    <name type="scientific">Gigaspora margarita</name>
    <dbReference type="NCBI Taxonomy" id="4874"/>
    <lineage>
        <taxon>Eukaryota</taxon>
        <taxon>Fungi</taxon>
        <taxon>Fungi incertae sedis</taxon>
        <taxon>Mucoromycota</taxon>
        <taxon>Glomeromycotina</taxon>
        <taxon>Glomeromycetes</taxon>
        <taxon>Diversisporales</taxon>
        <taxon>Gigasporaceae</taxon>
        <taxon>Gigaspora</taxon>
    </lineage>
</organism>
<gene>
    <name evidence="1" type="ORF">GMARGA_LOCUS12991</name>
</gene>
<accession>A0ABN7V137</accession>
<dbReference type="EMBL" id="CAJVQB010008128">
    <property type="protein sequence ID" value="CAG8714374.1"/>
    <property type="molecule type" value="Genomic_DNA"/>
</dbReference>
<dbReference type="Proteomes" id="UP000789901">
    <property type="component" value="Unassembled WGS sequence"/>
</dbReference>
<reference evidence="1 2" key="1">
    <citation type="submission" date="2021-06" db="EMBL/GenBank/DDBJ databases">
        <authorList>
            <person name="Kallberg Y."/>
            <person name="Tangrot J."/>
            <person name="Rosling A."/>
        </authorList>
    </citation>
    <scope>NUCLEOTIDE SEQUENCE [LARGE SCALE GENOMIC DNA]</scope>
    <source>
        <strain evidence="1 2">120-4 pot B 10/14</strain>
    </source>
</reference>
<name>A0ABN7V137_GIGMA</name>
<protein>
    <submittedName>
        <fullName evidence="1">4538_t:CDS:1</fullName>
    </submittedName>
</protein>